<keyword evidence="3" id="KW-1185">Reference proteome</keyword>
<feature type="transmembrane region" description="Helical" evidence="1">
    <location>
        <begin position="113"/>
        <end position="132"/>
    </location>
</feature>
<feature type="transmembrane region" description="Helical" evidence="1">
    <location>
        <begin position="144"/>
        <end position="167"/>
    </location>
</feature>
<dbReference type="AlphaFoldDB" id="A0A4R9ARA6"/>
<evidence type="ECO:0000313" key="2">
    <source>
        <dbReference type="EMBL" id="TFD68075.1"/>
    </source>
</evidence>
<comment type="caution">
    <text evidence="2">The sequence shown here is derived from an EMBL/GenBank/DDBJ whole genome shotgun (WGS) entry which is preliminary data.</text>
</comment>
<sequence>MVESTKSHRPETDPARAWLLGGALLLATVVIGVAQPALSLIPLGGNIRPALFAAALLVFALGIRGSGSVTARRPLGTIALILLAVWMLLGSVLENVIASSFSNDPLPSSLMAFGYVDSFVRFALAFIAVMQIARAGVVPAPWKWVPAVVVGAASVSWLLMAVLSVGIRQGYGLGAVAVLSVDALVRVGGTVLLGVLAIVLADRARGAHIRSADDVSRLPYGPAR</sequence>
<gene>
    <name evidence="2" type="ORF">E3T47_05720</name>
</gene>
<dbReference type="OrthoDB" id="5114831at2"/>
<keyword evidence="1" id="KW-1133">Transmembrane helix</keyword>
<keyword evidence="1" id="KW-0812">Transmembrane</keyword>
<feature type="transmembrane region" description="Helical" evidence="1">
    <location>
        <begin position="173"/>
        <end position="201"/>
    </location>
</feature>
<dbReference type="Proteomes" id="UP000298154">
    <property type="component" value="Unassembled WGS sequence"/>
</dbReference>
<feature type="transmembrane region" description="Helical" evidence="1">
    <location>
        <begin position="75"/>
        <end position="93"/>
    </location>
</feature>
<keyword evidence="1" id="KW-0472">Membrane</keyword>
<organism evidence="2 3">
    <name type="scientific">Cryobacterium ruanii</name>
    <dbReference type="NCBI Taxonomy" id="1259197"/>
    <lineage>
        <taxon>Bacteria</taxon>
        <taxon>Bacillati</taxon>
        <taxon>Actinomycetota</taxon>
        <taxon>Actinomycetes</taxon>
        <taxon>Micrococcales</taxon>
        <taxon>Microbacteriaceae</taxon>
        <taxon>Cryobacterium</taxon>
    </lineage>
</organism>
<accession>A0A4R9ARA6</accession>
<feature type="transmembrane region" description="Helical" evidence="1">
    <location>
        <begin position="17"/>
        <end position="41"/>
    </location>
</feature>
<proteinExistence type="predicted"/>
<reference evidence="2 3" key="1">
    <citation type="submission" date="2019-03" db="EMBL/GenBank/DDBJ databases">
        <title>Genomics of glacier-inhabiting Cryobacterium strains.</title>
        <authorList>
            <person name="Liu Q."/>
            <person name="Xin Y.-H."/>
        </authorList>
    </citation>
    <scope>NUCLEOTIDE SEQUENCE [LARGE SCALE GENOMIC DNA]</scope>
    <source>
        <strain evidence="2 3">Sr36</strain>
    </source>
</reference>
<dbReference type="EMBL" id="SOHK01000007">
    <property type="protein sequence ID" value="TFD68075.1"/>
    <property type="molecule type" value="Genomic_DNA"/>
</dbReference>
<dbReference type="RefSeq" id="WP_134555040.1">
    <property type="nucleotide sequence ID" value="NZ_SOHK01000007.1"/>
</dbReference>
<name>A0A4R9ARA6_9MICO</name>
<protein>
    <submittedName>
        <fullName evidence="2">Uncharacterized protein</fullName>
    </submittedName>
</protein>
<feature type="transmembrane region" description="Helical" evidence="1">
    <location>
        <begin position="47"/>
        <end position="63"/>
    </location>
</feature>
<evidence type="ECO:0000256" key="1">
    <source>
        <dbReference type="SAM" id="Phobius"/>
    </source>
</evidence>
<evidence type="ECO:0000313" key="3">
    <source>
        <dbReference type="Proteomes" id="UP000298154"/>
    </source>
</evidence>